<proteinExistence type="predicted"/>
<organism evidence="2">
    <name type="scientific">Tanacetum cinerariifolium</name>
    <name type="common">Dalmatian daisy</name>
    <name type="synonym">Chrysanthemum cinerariifolium</name>
    <dbReference type="NCBI Taxonomy" id="118510"/>
    <lineage>
        <taxon>Eukaryota</taxon>
        <taxon>Viridiplantae</taxon>
        <taxon>Streptophyta</taxon>
        <taxon>Embryophyta</taxon>
        <taxon>Tracheophyta</taxon>
        <taxon>Spermatophyta</taxon>
        <taxon>Magnoliopsida</taxon>
        <taxon>eudicotyledons</taxon>
        <taxon>Gunneridae</taxon>
        <taxon>Pentapetalae</taxon>
        <taxon>asterids</taxon>
        <taxon>campanulids</taxon>
        <taxon>Asterales</taxon>
        <taxon>Asteraceae</taxon>
        <taxon>Asteroideae</taxon>
        <taxon>Anthemideae</taxon>
        <taxon>Anthemidinae</taxon>
        <taxon>Tanacetum</taxon>
    </lineage>
</organism>
<evidence type="ECO:0000256" key="1">
    <source>
        <dbReference type="SAM" id="MobiDB-lite"/>
    </source>
</evidence>
<gene>
    <name evidence="2" type="ORF">Tci_828924</name>
</gene>
<feature type="compositionally biased region" description="Basic and acidic residues" evidence="1">
    <location>
        <begin position="64"/>
        <end position="78"/>
    </location>
</feature>
<accession>A0A699Q098</accession>
<feature type="non-terminal residue" evidence="2">
    <location>
        <position position="1"/>
    </location>
</feature>
<dbReference type="EMBL" id="BKCJ010971591">
    <property type="protein sequence ID" value="GFC56954.1"/>
    <property type="molecule type" value="Genomic_DNA"/>
</dbReference>
<evidence type="ECO:0000313" key="2">
    <source>
        <dbReference type="EMBL" id="GFC56954.1"/>
    </source>
</evidence>
<comment type="caution">
    <text evidence="2">The sequence shown here is derived from an EMBL/GenBank/DDBJ whole genome shotgun (WGS) entry which is preliminary data.</text>
</comment>
<dbReference type="AlphaFoldDB" id="A0A699Q098"/>
<reference evidence="2" key="1">
    <citation type="journal article" date="2019" name="Sci. Rep.">
        <title>Draft genome of Tanacetum cinerariifolium, the natural source of mosquito coil.</title>
        <authorList>
            <person name="Yamashiro T."/>
            <person name="Shiraishi A."/>
            <person name="Satake H."/>
            <person name="Nakayama K."/>
        </authorList>
    </citation>
    <scope>NUCLEOTIDE SEQUENCE</scope>
</reference>
<protein>
    <submittedName>
        <fullName evidence="2">Uncharacterized protein</fullName>
    </submittedName>
</protein>
<name>A0A699Q098_TANCI</name>
<feature type="compositionally biased region" description="Polar residues" evidence="1">
    <location>
        <begin position="50"/>
        <end position="62"/>
    </location>
</feature>
<sequence length="151" mass="16500">IKENLDGGKVRKETLSAQQYVLLPLWSTGLQNPQNIDNDAAFNVKENDNNVHVSANGSNKSANKTHDEKAKRDDKGKSLVDSPTGVRDLRAKFEEFSFNNTNRVNAVSAPVNAAGPNPTNITNNFNTASPSDTTIITNYGITRKSSFDESF</sequence>
<feature type="region of interest" description="Disordered" evidence="1">
    <location>
        <begin position="45"/>
        <end position="84"/>
    </location>
</feature>